<dbReference type="PANTHER" id="PTHR30619">
    <property type="entry name" value="DNA INTERNALIZATION/COMPETENCE PROTEIN COMEC/REC2"/>
    <property type="match status" value="1"/>
</dbReference>
<dbReference type="SUPFAM" id="SSF56281">
    <property type="entry name" value="Metallo-hydrolase/oxidoreductase"/>
    <property type="match status" value="1"/>
</dbReference>
<keyword evidence="1" id="KW-0812">Transmembrane</keyword>
<keyword evidence="1" id="KW-1133">Transmembrane helix</keyword>
<reference evidence="3 4" key="1">
    <citation type="submission" date="2005-11" db="EMBL/GenBank/DDBJ databases">
        <title>The complete genome sequence of Lawsonia intracellularis: the causative agent of proliferative enteropathy.</title>
        <authorList>
            <person name="Kaur K."/>
            <person name="Zhang Q."/>
            <person name="Beckler D."/>
            <person name="Munir S."/>
            <person name="Li L."/>
            <person name="Kinsley K."/>
            <person name="Herron L."/>
            <person name="Peterson A."/>
            <person name="May B."/>
            <person name="Singh S."/>
            <person name="Gebhart C."/>
            <person name="Kapur V."/>
        </authorList>
    </citation>
    <scope>NUCLEOTIDE SEQUENCE [LARGE SCALE GENOMIC DNA]</scope>
    <source>
        <strain evidence="3 4">PHE/MN1-00</strain>
    </source>
</reference>
<dbReference type="InterPro" id="IPR052159">
    <property type="entry name" value="Competence_DNA_uptake"/>
</dbReference>
<dbReference type="InterPro" id="IPR036866">
    <property type="entry name" value="RibonucZ/Hydroxyglut_hydro"/>
</dbReference>
<dbReference type="EMBL" id="AM180252">
    <property type="protein sequence ID" value="CAJ54198.1"/>
    <property type="molecule type" value="Genomic_DNA"/>
</dbReference>
<sequence>MEKLNVYIYIVLLIFFPSILLAKEFDGEKIFFMKNQSPQQQILSIALLTKNKKIIIFDGGTKADSNHLSSFINEHGGKVSAWFLTHLHDDHTGALSEILLDDNITIDNIYYNFPPPEWVEEHEPMYSSHLTMIVEPLKKMAYLNNQKKIQKGDTFSIDGVTITVLNDFDLSITRNGVNNTSFVYDVMIAGKRMLVLGDLGEEGGERLLAEYGNTLKADIVQMSHHGQRGVQKEVYTAISPRICLWPTPLFLWENDCSYGPSSGTWEINKVKTWMEEVGVRVHYVSGLQEDDIVIE</sequence>
<dbReference type="Pfam" id="PF00753">
    <property type="entry name" value="Lactamase_B"/>
    <property type="match status" value="1"/>
</dbReference>
<keyword evidence="1" id="KW-0472">Membrane</keyword>
<dbReference type="InterPro" id="IPR001279">
    <property type="entry name" value="Metallo-B-lactamas"/>
</dbReference>
<dbReference type="Proteomes" id="UP000002430">
    <property type="component" value="Chromosome"/>
</dbReference>
<evidence type="ECO:0000313" key="3">
    <source>
        <dbReference type="EMBL" id="CAJ54198.1"/>
    </source>
</evidence>
<proteinExistence type="predicted"/>
<protein>
    <submittedName>
        <fullName evidence="3">NA</fullName>
    </submittedName>
</protein>
<evidence type="ECO:0000259" key="2">
    <source>
        <dbReference type="Pfam" id="PF00753"/>
    </source>
</evidence>
<evidence type="ECO:0000256" key="1">
    <source>
        <dbReference type="SAM" id="Phobius"/>
    </source>
</evidence>
<name>Q1MS27_LAWIP</name>
<dbReference type="HOGENOM" id="CLU_055085_1_0_7"/>
<feature type="transmembrane region" description="Helical" evidence="1">
    <location>
        <begin position="6"/>
        <end position="25"/>
    </location>
</feature>
<dbReference type="PANTHER" id="PTHR30619:SF1">
    <property type="entry name" value="RECOMBINATION PROTEIN 2"/>
    <property type="match status" value="1"/>
</dbReference>
<accession>Q1MS27</accession>
<gene>
    <name evidence="3" type="ordered locus">LI0142</name>
</gene>
<dbReference type="Gene3D" id="3.60.15.10">
    <property type="entry name" value="Ribonuclease Z/Hydroxyacylglutathione hydrolase-like"/>
    <property type="match status" value="1"/>
</dbReference>
<feature type="domain" description="Metallo-beta-lactamase" evidence="2">
    <location>
        <begin position="46"/>
        <end position="216"/>
    </location>
</feature>
<dbReference type="KEGG" id="lip:LI0142"/>
<evidence type="ECO:0000313" key="4">
    <source>
        <dbReference type="Proteomes" id="UP000002430"/>
    </source>
</evidence>
<dbReference type="eggNOG" id="COG2333">
    <property type="taxonomic scope" value="Bacteria"/>
</dbReference>
<dbReference type="OrthoDB" id="9802991at2"/>
<dbReference type="AlphaFoldDB" id="Q1MS27"/>
<keyword evidence="4" id="KW-1185">Reference proteome</keyword>
<organism evidence="3 4">
    <name type="scientific">Lawsonia intracellularis (strain PHE/MN1-00)</name>
    <dbReference type="NCBI Taxonomy" id="363253"/>
    <lineage>
        <taxon>Bacteria</taxon>
        <taxon>Pseudomonadati</taxon>
        <taxon>Thermodesulfobacteriota</taxon>
        <taxon>Desulfovibrionia</taxon>
        <taxon>Desulfovibrionales</taxon>
        <taxon>Desulfovibrionaceae</taxon>
        <taxon>Lawsonia</taxon>
    </lineage>
</organism>